<evidence type="ECO:0000256" key="2">
    <source>
        <dbReference type="ARBA" id="ARBA00022771"/>
    </source>
</evidence>
<dbReference type="Gene3D" id="3.30.40.10">
    <property type="entry name" value="Zinc/RING finger domain, C3HC4 (zinc finger)"/>
    <property type="match status" value="1"/>
</dbReference>
<dbReference type="PROSITE" id="PS50089">
    <property type="entry name" value="ZF_RING_2"/>
    <property type="match status" value="1"/>
</dbReference>
<dbReference type="SUPFAM" id="SSF57850">
    <property type="entry name" value="RING/U-box"/>
    <property type="match status" value="1"/>
</dbReference>
<dbReference type="Proteomes" id="UP000011083">
    <property type="component" value="Unassembled WGS sequence"/>
</dbReference>
<reference evidence="8 9" key="1">
    <citation type="journal article" date="2013" name="Genome Biol.">
        <title>Genome of Acanthamoeba castellanii highlights extensive lateral gene transfer and early evolution of tyrosine kinase signaling.</title>
        <authorList>
            <person name="Clarke M."/>
            <person name="Lohan A.J."/>
            <person name="Liu B."/>
            <person name="Lagkouvardos I."/>
            <person name="Roy S."/>
            <person name="Zafar N."/>
            <person name="Bertelli C."/>
            <person name="Schilde C."/>
            <person name="Kianianmomeni A."/>
            <person name="Burglin T.R."/>
            <person name="Frech C."/>
            <person name="Turcotte B."/>
            <person name="Kopec K.O."/>
            <person name="Synnott J.M."/>
            <person name="Choo C."/>
            <person name="Paponov I."/>
            <person name="Finkler A."/>
            <person name="Soon Heng Tan C."/>
            <person name="Hutchins A.P."/>
            <person name="Weinmeier T."/>
            <person name="Rattei T."/>
            <person name="Chu J.S."/>
            <person name="Gimenez G."/>
            <person name="Irimia M."/>
            <person name="Rigden D.J."/>
            <person name="Fitzpatrick D.A."/>
            <person name="Lorenzo-Morales J."/>
            <person name="Bateman A."/>
            <person name="Chiu C.H."/>
            <person name="Tang P."/>
            <person name="Hegemann P."/>
            <person name="Fromm H."/>
            <person name="Raoult D."/>
            <person name="Greub G."/>
            <person name="Miranda-Saavedra D."/>
            <person name="Chen N."/>
            <person name="Nash P."/>
            <person name="Ginger M.L."/>
            <person name="Horn M."/>
            <person name="Schaap P."/>
            <person name="Caler L."/>
            <person name="Loftus B."/>
        </authorList>
    </citation>
    <scope>NUCLEOTIDE SEQUENCE [LARGE SCALE GENOMIC DNA]</scope>
    <source>
        <strain evidence="8 9">Neff</strain>
    </source>
</reference>
<dbReference type="PROSITE" id="PS51270">
    <property type="entry name" value="ZF_CTCHY"/>
    <property type="match status" value="1"/>
</dbReference>
<dbReference type="GO" id="GO:0061630">
    <property type="term" value="F:ubiquitin protein ligase activity"/>
    <property type="evidence" value="ECO:0007669"/>
    <property type="project" value="TreeGrafter"/>
</dbReference>
<evidence type="ECO:0000256" key="3">
    <source>
        <dbReference type="ARBA" id="ARBA00022833"/>
    </source>
</evidence>
<dbReference type="InterPro" id="IPR008913">
    <property type="entry name" value="Znf_CHY"/>
</dbReference>
<dbReference type="SUPFAM" id="SSF161245">
    <property type="entry name" value="Zinc hairpin stack"/>
    <property type="match status" value="1"/>
</dbReference>
<dbReference type="PROSITE" id="PS51266">
    <property type="entry name" value="ZF_CHY"/>
    <property type="match status" value="1"/>
</dbReference>
<dbReference type="SMART" id="SM00184">
    <property type="entry name" value="RING"/>
    <property type="match status" value="1"/>
</dbReference>
<dbReference type="InterPro" id="IPR037275">
    <property type="entry name" value="Znf_CTCHY_sf"/>
</dbReference>
<keyword evidence="9" id="KW-1185">Reference proteome</keyword>
<evidence type="ECO:0000313" key="8">
    <source>
        <dbReference type="EMBL" id="ELR22934.1"/>
    </source>
</evidence>
<proteinExistence type="predicted"/>
<feature type="domain" description="CHY-type" evidence="6">
    <location>
        <begin position="15"/>
        <end position="85"/>
    </location>
</feature>
<dbReference type="RefSeq" id="XP_004352073.1">
    <property type="nucleotide sequence ID" value="XM_004352021.1"/>
</dbReference>
<keyword evidence="3" id="KW-0862">Zinc</keyword>
<evidence type="ECO:0000256" key="4">
    <source>
        <dbReference type="PROSITE-ProRule" id="PRU00601"/>
    </source>
</evidence>
<dbReference type="Pfam" id="PF14634">
    <property type="entry name" value="zf-RING_5"/>
    <property type="match status" value="1"/>
</dbReference>
<evidence type="ECO:0000313" key="9">
    <source>
        <dbReference type="Proteomes" id="UP000011083"/>
    </source>
</evidence>
<dbReference type="KEGG" id="acan:ACA1_036230"/>
<accession>L8HBK5</accession>
<dbReference type="VEuPathDB" id="AmoebaDB:ACA1_036230"/>
<dbReference type="InterPro" id="IPR001841">
    <property type="entry name" value="Znf_RING"/>
</dbReference>
<name>L8HBK5_ACACF</name>
<protein>
    <submittedName>
        <fullName evidence="8">Zinc finger, C3HC4 type (RING finger) domain containing protein</fullName>
    </submittedName>
</protein>
<dbReference type="GO" id="GO:0006511">
    <property type="term" value="P:ubiquitin-dependent protein catabolic process"/>
    <property type="evidence" value="ECO:0007669"/>
    <property type="project" value="TreeGrafter"/>
</dbReference>
<gene>
    <name evidence="8" type="ORF">ACA1_036230</name>
</gene>
<organism evidence="8 9">
    <name type="scientific">Acanthamoeba castellanii (strain ATCC 30010 / Neff)</name>
    <dbReference type="NCBI Taxonomy" id="1257118"/>
    <lineage>
        <taxon>Eukaryota</taxon>
        <taxon>Amoebozoa</taxon>
        <taxon>Discosea</taxon>
        <taxon>Longamoebia</taxon>
        <taxon>Centramoebida</taxon>
        <taxon>Acanthamoebidae</taxon>
        <taxon>Acanthamoeba</taxon>
    </lineage>
</organism>
<dbReference type="GO" id="GO:0008270">
    <property type="term" value="F:zinc ion binding"/>
    <property type="evidence" value="ECO:0007669"/>
    <property type="project" value="UniProtKB-KW"/>
</dbReference>
<evidence type="ECO:0000259" key="7">
    <source>
        <dbReference type="PROSITE" id="PS51270"/>
    </source>
</evidence>
<dbReference type="OMA" id="HRCVENS"/>
<dbReference type="PANTHER" id="PTHR21319:SF0">
    <property type="entry name" value="AND RING FINGER DOMAIN PROTEIN, PUTATIVE (AFU_ORTHOLOGUE AFUA_1G08900)-RELATED"/>
    <property type="match status" value="1"/>
</dbReference>
<keyword evidence="1" id="KW-0479">Metal-binding</keyword>
<sequence length="232" mass="26662">MAEQPPPWTVTYHEEGERVLGCKHYRRGSRIRAPCCDGALFTCHSFAVRQMQCMHCGLEQPAQKCCSAEGCKKQLGLYYCNICHLWSDDPKKSIFHCVDCGICRIGKGLGVDFFHCSKCKACLAISLQNNHQCIEDVLNTNCPVCWEHLFTSRDPLSVLTCGHSMHKACFETYTRNGFYRCPTCQRMLFDPREALIREVKVKALRWGKRLLQDLIALICLAYLVDRFVYDYI</sequence>
<dbReference type="GO" id="GO:0016567">
    <property type="term" value="P:protein ubiquitination"/>
    <property type="evidence" value="ECO:0007669"/>
    <property type="project" value="TreeGrafter"/>
</dbReference>
<dbReference type="PANTHER" id="PTHR21319">
    <property type="entry name" value="RING FINGER AND CHY ZINC FINGER DOMAIN-CONTAINING PROTEIN 1"/>
    <property type="match status" value="1"/>
</dbReference>
<keyword evidence="2 4" id="KW-0863">Zinc-finger</keyword>
<dbReference type="AlphaFoldDB" id="L8HBK5"/>
<evidence type="ECO:0000259" key="6">
    <source>
        <dbReference type="PROSITE" id="PS51266"/>
    </source>
</evidence>
<evidence type="ECO:0000259" key="5">
    <source>
        <dbReference type="PROSITE" id="PS50089"/>
    </source>
</evidence>
<dbReference type="CDD" id="cd16464">
    <property type="entry name" value="RING-H2_Pirh2-like"/>
    <property type="match status" value="1"/>
</dbReference>
<dbReference type="GO" id="GO:0005634">
    <property type="term" value="C:nucleus"/>
    <property type="evidence" value="ECO:0007669"/>
    <property type="project" value="TreeGrafter"/>
</dbReference>
<dbReference type="STRING" id="1257118.L8HBK5"/>
<dbReference type="InterPro" id="IPR017921">
    <property type="entry name" value="Znf_CTCHY"/>
</dbReference>
<dbReference type="EMBL" id="KB007868">
    <property type="protein sequence ID" value="ELR22934.1"/>
    <property type="molecule type" value="Genomic_DNA"/>
</dbReference>
<feature type="domain" description="RING-type" evidence="5">
    <location>
        <begin position="142"/>
        <end position="185"/>
    </location>
</feature>
<dbReference type="OrthoDB" id="411372at2759"/>
<evidence type="ECO:0000256" key="1">
    <source>
        <dbReference type="ARBA" id="ARBA00022723"/>
    </source>
</evidence>
<dbReference type="InterPro" id="IPR013083">
    <property type="entry name" value="Znf_RING/FYVE/PHD"/>
</dbReference>
<dbReference type="SUPFAM" id="SSF161219">
    <property type="entry name" value="CHY zinc finger-like"/>
    <property type="match status" value="1"/>
</dbReference>
<feature type="domain" description="CTCHY-type" evidence="7">
    <location>
        <begin position="75"/>
        <end position="141"/>
    </location>
</feature>
<dbReference type="GeneID" id="14923898"/>
<dbReference type="InterPro" id="IPR037274">
    <property type="entry name" value="Znf_CHY_sf"/>
</dbReference>